<protein>
    <submittedName>
        <fullName evidence="1">Uncharacterized protein</fullName>
    </submittedName>
</protein>
<organism evidence="1 2">
    <name type="scientific">Smallanthus sonchifolius</name>
    <dbReference type="NCBI Taxonomy" id="185202"/>
    <lineage>
        <taxon>Eukaryota</taxon>
        <taxon>Viridiplantae</taxon>
        <taxon>Streptophyta</taxon>
        <taxon>Embryophyta</taxon>
        <taxon>Tracheophyta</taxon>
        <taxon>Spermatophyta</taxon>
        <taxon>Magnoliopsida</taxon>
        <taxon>eudicotyledons</taxon>
        <taxon>Gunneridae</taxon>
        <taxon>Pentapetalae</taxon>
        <taxon>asterids</taxon>
        <taxon>campanulids</taxon>
        <taxon>Asterales</taxon>
        <taxon>Asteraceae</taxon>
        <taxon>Asteroideae</taxon>
        <taxon>Heliantheae alliance</taxon>
        <taxon>Millerieae</taxon>
        <taxon>Smallanthus</taxon>
    </lineage>
</organism>
<reference evidence="2" key="1">
    <citation type="journal article" date="2022" name="Mol. Ecol. Resour.">
        <title>The genomes of chicory, endive, great burdock and yacon provide insights into Asteraceae palaeo-polyploidization history and plant inulin production.</title>
        <authorList>
            <person name="Fan W."/>
            <person name="Wang S."/>
            <person name="Wang H."/>
            <person name="Wang A."/>
            <person name="Jiang F."/>
            <person name="Liu H."/>
            <person name="Zhao H."/>
            <person name="Xu D."/>
            <person name="Zhang Y."/>
        </authorList>
    </citation>
    <scope>NUCLEOTIDE SEQUENCE [LARGE SCALE GENOMIC DNA]</scope>
    <source>
        <strain evidence="2">cv. Yunnan</strain>
    </source>
</reference>
<accession>A0ACB9I3D6</accession>
<proteinExistence type="predicted"/>
<dbReference type="EMBL" id="CM042027">
    <property type="protein sequence ID" value="KAI3802582.1"/>
    <property type="molecule type" value="Genomic_DNA"/>
</dbReference>
<evidence type="ECO:0000313" key="2">
    <source>
        <dbReference type="Proteomes" id="UP001056120"/>
    </source>
</evidence>
<keyword evidence="2" id="KW-1185">Reference proteome</keyword>
<sequence length="855" mass="96859">MSGMEKWEHLKISFTDIKDATNDFGKTIGKGGFGLVYEGELFNNGRHIKVAVKRLCYVRDTDGILLLADVAKEYYANDKLDSIIDPILREQMSPESLRKFSAIAYKCLQDREHRPLMGVVQKELEETLNIQMHNYKMGTDNGSSSGSVSSSFNKSGGRKSARFNIGDGAPGSSRGSVKPNGDDDHVEFTLDGADGSMAVHSAKVAGVDVEDQIFDSSVQISSDLVDKYRVDKDADGRITQDQFKEIENSKMLLLQEPTPNVRGESEILSQMLSQKLKTTHHANPIKRWYEDLKYFIQDNWQRCWVIILWLGIMVGLFTWKYTEYKHRAVYDVLGSCVCIAKGAAETLKLNMAIILLPVCRKTITWLRNKTKLEAVLPFDDNLNFHKVIGVAITIGVGLHAISHLTCIFPRLIHATEEEYKPMRQFFGDQAENYWHFLKEVEGYTGIIMLVLMTIAFTLATSWLRRGRLNLPTFSKKLTGFNAFWYSHHLFIIVYAMLIVHGIKLYLTKEWYKKTTWMYLAFPISLYACERLIRAVRSSVKIVKILKVAIYPGNVLALHMSKPQGFKYKSGQYMFVNCADVSPFEWHPFFITSAPGDDYLSVHIRTLGDWTRQLKTVLSEVCKPPLNGKSGLLRADRQGENLNFPRVLIDGPYAAPTQDYKKYNVVLLVGLGIGAAPMISIVKDILNIMKAKEEEENALENGTTLQKNKSGSTSSNNFRTTRAYFYWVTREQGSFDWFKSVMNEAAGMDKNGVIEMHNYCTSVYEEGDARSAIITVLQRLNHAKNGVDVVSGTRVMSHFGKPDWRGVYKQIALNHTGSRIGVFYHGAPPIAQELKQLASDFSHRTSTKFEFHKQNL</sequence>
<reference evidence="1 2" key="2">
    <citation type="journal article" date="2022" name="Mol. Ecol. Resour.">
        <title>The genomes of chicory, endive, great burdock and yacon provide insights into Asteraceae paleo-polyploidization history and plant inulin production.</title>
        <authorList>
            <person name="Fan W."/>
            <person name="Wang S."/>
            <person name="Wang H."/>
            <person name="Wang A."/>
            <person name="Jiang F."/>
            <person name="Liu H."/>
            <person name="Zhao H."/>
            <person name="Xu D."/>
            <person name="Zhang Y."/>
        </authorList>
    </citation>
    <scope>NUCLEOTIDE SEQUENCE [LARGE SCALE GENOMIC DNA]</scope>
    <source>
        <strain evidence="2">cv. Yunnan</strain>
        <tissue evidence="1">Leaves</tissue>
    </source>
</reference>
<evidence type="ECO:0000313" key="1">
    <source>
        <dbReference type="EMBL" id="KAI3802582.1"/>
    </source>
</evidence>
<comment type="caution">
    <text evidence="1">The sequence shown here is derived from an EMBL/GenBank/DDBJ whole genome shotgun (WGS) entry which is preliminary data.</text>
</comment>
<gene>
    <name evidence="1" type="ORF">L1987_30720</name>
</gene>
<name>A0ACB9I3D6_9ASTR</name>
<dbReference type="Proteomes" id="UP001056120">
    <property type="component" value="Linkage Group LG10"/>
</dbReference>